<keyword evidence="1" id="KW-1133">Transmembrane helix</keyword>
<evidence type="ECO:0000256" key="1">
    <source>
        <dbReference type="SAM" id="Phobius"/>
    </source>
</evidence>
<proteinExistence type="predicted"/>
<keyword evidence="3" id="KW-1185">Reference proteome</keyword>
<feature type="transmembrane region" description="Helical" evidence="1">
    <location>
        <begin position="26"/>
        <end position="48"/>
    </location>
</feature>
<comment type="caution">
    <text evidence="2">The sequence shown here is derived from an EMBL/GenBank/DDBJ whole genome shotgun (WGS) entry which is preliminary data.</text>
</comment>
<keyword evidence="1" id="KW-0472">Membrane</keyword>
<gene>
    <name evidence="2" type="ORF">GFER_07475</name>
</gene>
<dbReference type="EMBL" id="JWJD01000002">
    <property type="protein sequence ID" value="KIH76920.1"/>
    <property type="molecule type" value="Genomic_DNA"/>
</dbReference>
<dbReference type="Proteomes" id="UP000035068">
    <property type="component" value="Unassembled WGS sequence"/>
</dbReference>
<accession>A0A0C2HPN8</accession>
<name>A0A0C2HPN8_9BACT</name>
<dbReference type="AlphaFoldDB" id="A0A0C2HPN8"/>
<evidence type="ECO:0008006" key="4">
    <source>
        <dbReference type="Google" id="ProtNLM"/>
    </source>
</evidence>
<sequence length="183" mass="19700">MMSDLNKEKCNRGPGVYERLTDQGGMALVLAVSMLLILTVLGAVVWTASNRQIDSASFQQANQQAFFATQRGLEYAVTRDILLNLTAGQSIDLTSGVHKANINAGSSKTSGGGEIFAGEIIDDGPGEMPLRLRARYGSDFGANYYFISISADGPRASREDVETQVVRLFKHDDDSLFRTTGGG</sequence>
<keyword evidence="1" id="KW-0812">Transmembrane</keyword>
<evidence type="ECO:0000313" key="3">
    <source>
        <dbReference type="Proteomes" id="UP000035068"/>
    </source>
</evidence>
<reference evidence="2 3" key="1">
    <citation type="submission" date="2014-12" db="EMBL/GenBank/DDBJ databases">
        <title>Genomes of Geoalkalibacter ferrihydriticus and Geoalkalibacter subterraneus, two haloalkaliphilic metal-reducing members of the Geobacteraceae.</title>
        <authorList>
            <person name="Badalamenti J.P."/>
            <person name="Torres C.I."/>
            <person name="Krajmalnik-Brown R."/>
            <person name="Bond D.R."/>
        </authorList>
    </citation>
    <scope>NUCLEOTIDE SEQUENCE [LARGE SCALE GENOMIC DNA]</scope>
    <source>
        <strain evidence="2 3">DSM 17813</strain>
    </source>
</reference>
<evidence type="ECO:0000313" key="2">
    <source>
        <dbReference type="EMBL" id="KIH76920.1"/>
    </source>
</evidence>
<protein>
    <recommendedName>
        <fullName evidence="4">Type 4 fimbrial biogenesis protein PilX N-terminal domain-containing protein</fullName>
    </recommendedName>
</protein>
<organism evidence="2 3">
    <name type="scientific">Geoalkalibacter ferrihydriticus DSM 17813</name>
    <dbReference type="NCBI Taxonomy" id="1121915"/>
    <lineage>
        <taxon>Bacteria</taxon>
        <taxon>Pseudomonadati</taxon>
        <taxon>Thermodesulfobacteriota</taxon>
        <taxon>Desulfuromonadia</taxon>
        <taxon>Desulfuromonadales</taxon>
        <taxon>Geoalkalibacteraceae</taxon>
        <taxon>Geoalkalibacter</taxon>
    </lineage>
</organism>
<dbReference type="RefSeq" id="WP_040098021.1">
    <property type="nucleotide sequence ID" value="NZ_JWJD01000002.1"/>
</dbReference>